<name>A0A0P9LZP4_9PSED</name>
<feature type="non-terminal residue" evidence="1">
    <location>
        <position position="1"/>
    </location>
</feature>
<dbReference type="AlphaFoldDB" id="A0A0P9LZP4"/>
<dbReference type="Proteomes" id="UP000050425">
    <property type="component" value="Unassembled WGS sequence"/>
</dbReference>
<gene>
    <name evidence="1" type="ORF">ALO88_102828</name>
</gene>
<dbReference type="EMBL" id="LJPT01000055">
    <property type="protein sequence ID" value="KPW50089.1"/>
    <property type="molecule type" value="Genomic_DNA"/>
</dbReference>
<accession>A0A0P9LZP4</accession>
<comment type="caution">
    <text evidence="1">The sequence shown here is derived from an EMBL/GenBank/DDBJ whole genome shotgun (WGS) entry which is preliminary data.</text>
</comment>
<evidence type="ECO:0000313" key="2">
    <source>
        <dbReference type="Proteomes" id="UP000050425"/>
    </source>
</evidence>
<dbReference type="PATRIC" id="fig|251702.3.peg.1246"/>
<evidence type="ECO:0000313" key="1">
    <source>
        <dbReference type="EMBL" id="KPW50089.1"/>
    </source>
</evidence>
<sequence length="38" mass="4389">PFPARLRHTLHRHAIAVEKHFVGSNCEQGLRLFCKGDF</sequence>
<protein>
    <submittedName>
        <fullName evidence="1">Uncharacterized protein</fullName>
    </submittedName>
</protein>
<reference evidence="1 2" key="1">
    <citation type="submission" date="2015-09" db="EMBL/GenBank/DDBJ databases">
        <title>Genome announcement of multiple Pseudomonas syringae strains.</title>
        <authorList>
            <person name="Thakur S."/>
            <person name="Wang P.W."/>
            <person name="Gong Y."/>
            <person name="Weir B.S."/>
            <person name="Guttman D.S."/>
        </authorList>
    </citation>
    <scope>NUCLEOTIDE SEQUENCE [LARGE SCALE GENOMIC DNA]</scope>
    <source>
        <strain evidence="1 2">ICMP4303</strain>
    </source>
</reference>
<organism evidence="1 2">
    <name type="scientific">Pseudomonas syringae pv. antirrhini</name>
    <dbReference type="NCBI Taxonomy" id="251702"/>
    <lineage>
        <taxon>Bacteria</taxon>
        <taxon>Pseudomonadati</taxon>
        <taxon>Pseudomonadota</taxon>
        <taxon>Gammaproteobacteria</taxon>
        <taxon>Pseudomonadales</taxon>
        <taxon>Pseudomonadaceae</taxon>
        <taxon>Pseudomonas</taxon>
    </lineage>
</organism>
<proteinExistence type="predicted"/>